<evidence type="ECO:0000313" key="1">
    <source>
        <dbReference type="EMBL" id="TQV97109.1"/>
    </source>
</evidence>
<reference evidence="1 2" key="1">
    <citation type="journal article" date="2019" name="Appl. Microbiol. Biotechnol.">
        <title>Genome sequence of Isaria javanica and comparative genome analysis insights into family S53 peptidase evolution in fungal entomopathogens.</title>
        <authorList>
            <person name="Lin R."/>
            <person name="Zhang X."/>
            <person name="Xin B."/>
            <person name="Zou M."/>
            <person name="Gao Y."/>
            <person name="Qin F."/>
            <person name="Hu Q."/>
            <person name="Xie B."/>
            <person name="Cheng X."/>
        </authorList>
    </citation>
    <scope>NUCLEOTIDE SEQUENCE [LARGE SCALE GENOMIC DNA]</scope>
    <source>
        <strain evidence="1 2">IJ1G</strain>
    </source>
</reference>
<organism evidence="1 2">
    <name type="scientific">Cordyceps javanica</name>
    <dbReference type="NCBI Taxonomy" id="43265"/>
    <lineage>
        <taxon>Eukaryota</taxon>
        <taxon>Fungi</taxon>
        <taxon>Dikarya</taxon>
        <taxon>Ascomycota</taxon>
        <taxon>Pezizomycotina</taxon>
        <taxon>Sordariomycetes</taxon>
        <taxon>Hypocreomycetidae</taxon>
        <taxon>Hypocreales</taxon>
        <taxon>Cordycipitaceae</taxon>
        <taxon>Cordyceps</taxon>
    </lineage>
</organism>
<sequence>MPLYGQTTEYGVAGMQSANLLRSWLGQLDRYFCAARQPDCWRTTSTAYLAGPCLVRGERADSRMKRQYGYSLRAPYCLFPSCDTDRVIRTEHLVAPAKTPARVLEARPARCFPTQNRHRNGSKLAPTHRAVRLSTLQSERKNGLPSLRKLPIARPFVRVVGKRGRAPPYSRTSAGNLMCWWSWSKYLRLPRSYSVYSIISVINIMHVISQKACHYPCQMEEGYSEENPTQHETDQKEKKNHLVGCSGVCVFGWQLERDGKQCWPFNASFMFQVPREDLTLLADRKGHKGIHGLCIHVLAAGNLVALARQPPECEPRGTPRRRRKIETAAKVRLLGPVQPFVHDACRRARMRVVA</sequence>
<comment type="caution">
    <text evidence="1">The sequence shown here is derived from an EMBL/GenBank/DDBJ whole genome shotgun (WGS) entry which is preliminary data.</text>
</comment>
<keyword evidence="2" id="KW-1185">Reference proteome</keyword>
<dbReference type="Proteomes" id="UP000315783">
    <property type="component" value="Unassembled WGS sequence"/>
</dbReference>
<accession>A0A545V5X0</accession>
<proteinExistence type="predicted"/>
<dbReference type="AlphaFoldDB" id="A0A545V5X0"/>
<evidence type="ECO:0000313" key="2">
    <source>
        <dbReference type="Proteomes" id="UP000315783"/>
    </source>
</evidence>
<dbReference type="EMBL" id="SPUK01000005">
    <property type="protein sequence ID" value="TQV97109.1"/>
    <property type="molecule type" value="Genomic_DNA"/>
</dbReference>
<name>A0A545V5X0_9HYPO</name>
<protein>
    <submittedName>
        <fullName evidence="1">Uncharacterized protein</fullName>
    </submittedName>
</protein>
<gene>
    <name evidence="1" type="ORF">IF1G_04349</name>
</gene>